<dbReference type="InterPro" id="IPR021401">
    <property type="entry name" value="DUF3040"/>
</dbReference>
<dbReference type="Pfam" id="PF11239">
    <property type="entry name" value="DUF3040"/>
    <property type="match status" value="1"/>
</dbReference>
<comment type="caution">
    <text evidence="3">The sequence shown here is derived from an EMBL/GenBank/DDBJ whole genome shotgun (WGS) entry which is preliminary data.</text>
</comment>
<keyword evidence="2" id="KW-1133">Transmembrane helix</keyword>
<feature type="region of interest" description="Disordered" evidence="1">
    <location>
        <begin position="110"/>
        <end position="146"/>
    </location>
</feature>
<evidence type="ECO:0000313" key="4">
    <source>
        <dbReference type="Proteomes" id="UP001521931"/>
    </source>
</evidence>
<keyword evidence="2" id="KW-0472">Membrane</keyword>
<proteinExistence type="predicted"/>
<dbReference type="Proteomes" id="UP001521931">
    <property type="component" value="Unassembled WGS sequence"/>
</dbReference>
<name>A0ABS9Q1V1_9MICO</name>
<feature type="transmembrane region" description="Helical" evidence="2">
    <location>
        <begin position="66"/>
        <end position="84"/>
    </location>
</feature>
<evidence type="ECO:0000256" key="2">
    <source>
        <dbReference type="SAM" id="Phobius"/>
    </source>
</evidence>
<reference evidence="3 4" key="1">
    <citation type="submission" date="2022-02" db="EMBL/GenBank/DDBJ databases">
        <title>Uncovering new skin microbiome diversity through culturing and metagenomics.</title>
        <authorList>
            <person name="Conlan S."/>
            <person name="Deming C."/>
            <person name="Nisc Comparative Sequencing Program N."/>
            <person name="Segre J.A."/>
        </authorList>
    </citation>
    <scope>NUCLEOTIDE SEQUENCE [LARGE SCALE GENOMIC DNA]</scope>
    <source>
        <strain evidence="3 4">ACRQZ</strain>
    </source>
</reference>
<sequence length="162" mass="17823">MPLSEREQALLEQMEQALYAEDPRFAAQLASASSTPGRRRRYILGAIGVLAGLGVVLLGVTQQQVWIGVIGFLIMVAAGFYALASPRRKLGAVGEDGTVQQRTSRRFGRPGVGRAGGATKMRRADRAPGAAGRLPRDRTPRSGTFMQRLEQRWDERRQRGEF</sequence>
<feature type="transmembrane region" description="Helical" evidence="2">
    <location>
        <begin position="42"/>
        <end position="60"/>
    </location>
</feature>
<evidence type="ECO:0000256" key="1">
    <source>
        <dbReference type="SAM" id="MobiDB-lite"/>
    </source>
</evidence>
<evidence type="ECO:0000313" key="3">
    <source>
        <dbReference type="EMBL" id="MCG7321260.1"/>
    </source>
</evidence>
<protein>
    <submittedName>
        <fullName evidence="3">DUF3040 domain-containing protein</fullName>
    </submittedName>
</protein>
<organism evidence="3 4">
    <name type="scientific">Arsenicicoccus bolidensis</name>
    <dbReference type="NCBI Taxonomy" id="229480"/>
    <lineage>
        <taxon>Bacteria</taxon>
        <taxon>Bacillati</taxon>
        <taxon>Actinomycetota</taxon>
        <taxon>Actinomycetes</taxon>
        <taxon>Micrococcales</taxon>
        <taxon>Intrasporangiaceae</taxon>
        <taxon>Arsenicicoccus</taxon>
    </lineage>
</organism>
<keyword evidence="2" id="KW-0812">Transmembrane</keyword>
<dbReference type="RefSeq" id="WP_019287065.1">
    <property type="nucleotide sequence ID" value="NZ_DAMCVA010000015.1"/>
</dbReference>
<gene>
    <name evidence="3" type="ORF">MHL29_05020</name>
</gene>
<dbReference type="EMBL" id="JAKRCV010000010">
    <property type="protein sequence ID" value="MCG7321260.1"/>
    <property type="molecule type" value="Genomic_DNA"/>
</dbReference>
<accession>A0ABS9Q1V1</accession>
<keyword evidence="4" id="KW-1185">Reference proteome</keyword>